<dbReference type="RefSeq" id="WP_307490203.1">
    <property type="nucleotide sequence ID" value="NZ_JAUSVB010000001.1"/>
</dbReference>
<evidence type="ECO:0000313" key="1">
    <source>
        <dbReference type="EMBL" id="MDQ0372618.1"/>
    </source>
</evidence>
<comment type="caution">
    <text evidence="1">The sequence shown here is derived from an EMBL/GenBank/DDBJ whole genome shotgun (WGS) entry which is preliminary data.</text>
</comment>
<keyword evidence="2" id="KW-1185">Reference proteome</keyword>
<organism evidence="1 2">
    <name type="scientific">Cellulomonas humilata</name>
    <dbReference type="NCBI Taxonomy" id="144055"/>
    <lineage>
        <taxon>Bacteria</taxon>
        <taxon>Bacillati</taxon>
        <taxon>Actinomycetota</taxon>
        <taxon>Actinomycetes</taxon>
        <taxon>Micrococcales</taxon>
        <taxon>Cellulomonadaceae</taxon>
        <taxon>Cellulomonas</taxon>
    </lineage>
</organism>
<reference evidence="1 2" key="1">
    <citation type="submission" date="2023-07" db="EMBL/GenBank/DDBJ databases">
        <title>Sorghum-associated microbial communities from plants grown in Nebraska, USA.</title>
        <authorList>
            <person name="Schachtman D."/>
        </authorList>
    </citation>
    <scope>NUCLEOTIDE SEQUENCE [LARGE SCALE GENOMIC DNA]</scope>
    <source>
        <strain evidence="1 2">BE332</strain>
    </source>
</reference>
<evidence type="ECO:0008006" key="3">
    <source>
        <dbReference type="Google" id="ProtNLM"/>
    </source>
</evidence>
<protein>
    <recommendedName>
        <fullName evidence="3">Aldehyde oxidase/xanthine dehydrogenase a/b hammerhead domain-containing protein</fullName>
    </recommendedName>
</protein>
<proteinExistence type="predicted"/>
<accession>A0ABU0EBH8</accession>
<gene>
    <name evidence="1" type="ORF">J2X26_000915</name>
</gene>
<dbReference type="EMBL" id="JAUSVB010000001">
    <property type="protein sequence ID" value="MDQ0372618.1"/>
    <property type="molecule type" value="Genomic_DNA"/>
</dbReference>
<evidence type="ECO:0000313" key="2">
    <source>
        <dbReference type="Proteomes" id="UP001239626"/>
    </source>
</evidence>
<sequence length="92" mass="9549">MGGVSLHLHGAKVPEGTPAEIRAAYERPLPADGLVEAISFSKPHPHAVLRAACAMSAVWGPVVAMEDSGCESVVVSPSDTLESICARTPWAT</sequence>
<name>A0ABU0EBH8_9CELL</name>
<dbReference type="Proteomes" id="UP001239626">
    <property type="component" value="Unassembled WGS sequence"/>
</dbReference>